<keyword evidence="4" id="KW-1185">Reference proteome</keyword>
<dbReference type="Proteomes" id="UP000245535">
    <property type="component" value="Unassembled WGS sequence"/>
</dbReference>
<evidence type="ECO:0000256" key="1">
    <source>
        <dbReference type="SAM" id="SignalP"/>
    </source>
</evidence>
<feature type="chain" id="PRO_5016459078" evidence="1">
    <location>
        <begin position="20"/>
        <end position="225"/>
    </location>
</feature>
<evidence type="ECO:0000313" key="3">
    <source>
        <dbReference type="EMBL" id="PWJ44038.1"/>
    </source>
</evidence>
<organism evidence="3 4">
    <name type="scientific">Sediminitomix flava</name>
    <dbReference type="NCBI Taxonomy" id="379075"/>
    <lineage>
        <taxon>Bacteria</taxon>
        <taxon>Pseudomonadati</taxon>
        <taxon>Bacteroidota</taxon>
        <taxon>Cytophagia</taxon>
        <taxon>Cytophagales</taxon>
        <taxon>Flammeovirgaceae</taxon>
        <taxon>Sediminitomix</taxon>
    </lineage>
</organism>
<dbReference type="Pfam" id="PF13568">
    <property type="entry name" value="OMP_b-brl_2"/>
    <property type="match status" value="1"/>
</dbReference>
<dbReference type="EMBL" id="QGDO01000001">
    <property type="protein sequence ID" value="PWJ44038.1"/>
    <property type="molecule type" value="Genomic_DNA"/>
</dbReference>
<dbReference type="OrthoDB" id="977141at2"/>
<sequence>MKKLLIVFGLLISSLSVQAQLYIGGKGTVVLPSVIFSPTVSTQIENTVGGQFAIKYLYNDFSGLVLEAGYAEKGFTETSGGAELYRRQLDYFQLNALGDLHTHLGPLNAFLNIGVYAEFLLGETLDENETPITNTGVQLPPGLEAQAFDYATRKANDFRFGIVGGGGLFFPTKIGAFQLEGRVYFGVTNTLERVVQQSAYISNDLSFDISVGYYIPIFDPEKRKK</sequence>
<gene>
    <name evidence="3" type="ORF">BC781_101388</name>
</gene>
<name>A0A315ZGQ4_SEDFL</name>
<feature type="domain" description="Outer membrane protein beta-barrel" evidence="2">
    <location>
        <begin position="49"/>
        <end position="191"/>
    </location>
</feature>
<dbReference type="InterPro" id="IPR025665">
    <property type="entry name" value="Beta-barrel_OMP_2"/>
</dbReference>
<protein>
    <submittedName>
        <fullName evidence="3">Outer membrane protein with beta-barrel domain</fullName>
    </submittedName>
</protein>
<accession>A0A315ZGQ4</accession>
<comment type="caution">
    <text evidence="3">The sequence shown here is derived from an EMBL/GenBank/DDBJ whole genome shotgun (WGS) entry which is preliminary data.</text>
</comment>
<proteinExistence type="predicted"/>
<dbReference type="AlphaFoldDB" id="A0A315ZGQ4"/>
<feature type="signal peptide" evidence="1">
    <location>
        <begin position="1"/>
        <end position="19"/>
    </location>
</feature>
<reference evidence="3 4" key="1">
    <citation type="submission" date="2018-03" db="EMBL/GenBank/DDBJ databases">
        <title>Genomic Encyclopedia of Archaeal and Bacterial Type Strains, Phase II (KMG-II): from individual species to whole genera.</title>
        <authorList>
            <person name="Goeker M."/>
        </authorList>
    </citation>
    <scope>NUCLEOTIDE SEQUENCE [LARGE SCALE GENOMIC DNA]</scope>
    <source>
        <strain evidence="3 4">DSM 28229</strain>
    </source>
</reference>
<evidence type="ECO:0000259" key="2">
    <source>
        <dbReference type="Pfam" id="PF13568"/>
    </source>
</evidence>
<keyword evidence="1" id="KW-0732">Signal</keyword>
<evidence type="ECO:0000313" key="4">
    <source>
        <dbReference type="Proteomes" id="UP000245535"/>
    </source>
</evidence>
<dbReference type="RefSeq" id="WP_109615560.1">
    <property type="nucleotide sequence ID" value="NZ_QGDO01000001.1"/>
</dbReference>